<accession>A0A892ZHL1</accession>
<organism evidence="2 3">
    <name type="scientific">Paralysiella testudinis</name>
    <dbReference type="NCBI Taxonomy" id="2809020"/>
    <lineage>
        <taxon>Bacteria</taxon>
        <taxon>Pseudomonadati</taxon>
        <taxon>Pseudomonadota</taxon>
        <taxon>Betaproteobacteria</taxon>
        <taxon>Neisseriales</taxon>
        <taxon>Neisseriaceae</taxon>
        <taxon>Paralysiella</taxon>
    </lineage>
</organism>
<dbReference type="EMBL" id="CP069798">
    <property type="protein sequence ID" value="QRQ82123.1"/>
    <property type="molecule type" value="Genomic_DNA"/>
</dbReference>
<evidence type="ECO:0000256" key="1">
    <source>
        <dbReference type="SAM" id="Phobius"/>
    </source>
</evidence>
<dbReference type="Proteomes" id="UP000653156">
    <property type="component" value="Chromosome"/>
</dbReference>
<sequence length="323" mass="37648">MSPDGTDCLLLRFGQHAGAGFGAGLFIFDRICVFPVENGFEINIVFLANAAMLSSDSCISFLILGVVLALPCNMLAISRSLLIGVMILHKIQGLNNYIEPTMFETLYHLAKTQNLDVARCNYYCFTQHDKFKQDLHYIPVDTVVRPLDEAAIFYQAPSIWVNLYRKEFLNQNNIRFLETPGASYQDTSFSFKVYACCQRFMFIDQPLLNYRIDNANSSINNKDKVFCVCTEYDEILSFAKQHEQIYQRLKYHIPMLRFGAYSWNYSRIHPKYRMGFLKAWGNTITDDVLAERIHADVTPFRKRKKMWFIRHLPIVYKWRKKAL</sequence>
<evidence type="ECO:0000313" key="3">
    <source>
        <dbReference type="Proteomes" id="UP000653156"/>
    </source>
</evidence>
<proteinExistence type="predicted"/>
<gene>
    <name evidence="2" type="ORF">JQU52_01420</name>
</gene>
<dbReference type="RefSeq" id="WP_230339415.1">
    <property type="nucleotide sequence ID" value="NZ_CP069798.1"/>
</dbReference>
<feature type="transmembrane region" description="Helical" evidence="1">
    <location>
        <begin position="59"/>
        <end position="82"/>
    </location>
</feature>
<dbReference type="AlphaFoldDB" id="A0A892ZHL1"/>
<protein>
    <submittedName>
        <fullName evidence="2">Uncharacterized protein</fullName>
    </submittedName>
</protein>
<keyword evidence="1" id="KW-1133">Transmembrane helix</keyword>
<dbReference type="Gene3D" id="3.90.550.10">
    <property type="entry name" value="Spore Coat Polysaccharide Biosynthesis Protein SpsA, Chain A"/>
    <property type="match status" value="1"/>
</dbReference>
<reference evidence="2" key="1">
    <citation type="submission" date="2021-02" db="EMBL/GenBank/DDBJ databases">
        <title>Neisseriaceae sp. 26B isolated from the cloaca of a Common Toad-headed Turtle (Mesoclemmys nasuta).</title>
        <authorList>
            <person name="Spergser J."/>
            <person name="Busse H.-J."/>
        </authorList>
    </citation>
    <scope>NUCLEOTIDE SEQUENCE</scope>
    <source>
        <strain evidence="2">26B</strain>
    </source>
</reference>
<name>A0A892ZHL1_9NEIS</name>
<keyword evidence="1" id="KW-0472">Membrane</keyword>
<keyword evidence="1" id="KW-0812">Transmembrane</keyword>
<dbReference type="KEGG" id="ptes:JQU52_01420"/>
<keyword evidence="3" id="KW-1185">Reference proteome</keyword>
<dbReference type="InterPro" id="IPR029044">
    <property type="entry name" value="Nucleotide-diphossugar_trans"/>
</dbReference>
<dbReference type="SUPFAM" id="SSF53448">
    <property type="entry name" value="Nucleotide-diphospho-sugar transferases"/>
    <property type="match status" value="1"/>
</dbReference>
<evidence type="ECO:0000313" key="2">
    <source>
        <dbReference type="EMBL" id="QRQ82123.1"/>
    </source>
</evidence>